<reference evidence="2" key="1">
    <citation type="submission" date="2023-10" db="EMBL/GenBank/DDBJ databases">
        <title>Genome assembly of Pristionchus species.</title>
        <authorList>
            <person name="Yoshida K."/>
            <person name="Sommer R.J."/>
        </authorList>
    </citation>
    <scope>NUCLEOTIDE SEQUENCE</scope>
    <source>
        <strain evidence="2">RS5133</strain>
    </source>
</reference>
<dbReference type="AlphaFoldDB" id="A0AAV5UST3"/>
<protein>
    <submittedName>
        <fullName evidence="2">Uncharacterized protein</fullName>
    </submittedName>
</protein>
<feature type="signal peptide" evidence="1">
    <location>
        <begin position="1"/>
        <end position="27"/>
    </location>
</feature>
<proteinExistence type="predicted"/>
<name>A0AAV5UST3_9BILA</name>
<keyword evidence="3" id="KW-1185">Reference proteome</keyword>
<keyword evidence="1" id="KW-0732">Signal</keyword>
<feature type="chain" id="PRO_5043831672" evidence="1">
    <location>
        <begin position="28"/>
        <end position="229"/>
    </location>
</feature>
<evidence type="ECO:0000256" key="1">
    <source>
        <dbReference type="SAM" id="SignalP"/>
    </source>
</evidence>
<accession>A0AAV5UST3</accession>
<gene>
    <name evidence="2" type="ORF">PFISCL1PPCAC_929</name>
</gene>
<evidence type="ECO:0000313" key="3">
    <source>
        <dbReference type="Proteomes" id="UP001432322"/>
    </source>
</evidence>
<evidence type="ECO:0000313" key="2">
    <source>
        <dbReference type="EMBL" id="GMT09632.1"/>
    </source>
</evidence>
<dbReference type="Proteomes" id="UP001432322">
    <property type="component" value="Unassembled WGS sequence"/>
</dbReference>
<comment type="caution">
    <text evidence="2">The sequence shown here is derived from an EMBL/GenBank/DDBJ whole genome shotgun (WGS) entry which is preliminary data.</text>
</comment>
<sequence>GCSILLLLLMGVAVLLLHLCIYRPSSSSSRMTRPLRLPSRLLLLQRQLSRRERRGASATVSILLPHHGRRVHAVVQASSSSNRVRLLVHRLLHCKSSIGMHHRSIVLSTPYYHLQPLSYNVLKVASLQSVGEVETVHALLLVSPLVERRRRTLVVHLEVERRVQHDSIILMGGDYPELLGARVLQHAHRRRLLAGERAPRLHGRLVLHHFRLGERNACLSHGCCCCSID</sequence>
<dbReference type="EMBL" id="BTSY01000001">
    <property type="protein sequence ID" value="GMT09632.1"/>
    <property type="molecule type" value="Genomic_DNA"/>
</dbReference>
<feature type="non-terminal residue" evidence="2">
    <location>
        <position position="1"/>
    </location>
</feature>
<organism evidence="2 3">
    <name type="scientific">Pristionchus fissidentatus</name>
    <dbReference type="NCBI Taxonomy" id="1538716"/>
    <lineage>
        <taxon>Eukaryota</taxon>
        <taxon>Metazoa</taxon>
        <taxon>Ecdysozoa</taxon>
        <taxon>Nematoda</taxon>
        <taxon>Chromadorea</taxon>
        <taxon>Rhabditida</taxon>
        <taxon>Rhabditina</taxon>
        <taxon>Diplogasteromorpha</taxon>
        <taxon>Diplogasteroidea</taxon>
        <taxon>Neodiplogasteridae</taxon>
        <taxon>Pristionchus</taxon>
    </lineage>
</organism>